<feature type="region of interest" description="Disordered" evidence="4">
    <location>
        <begin position="1"/>
        <end position="92"/>
    </location>
</feature>
<dbReference type="InterPro" id="IPR000504">
    <property type="entry name" value="RRM_dom"/>
</dbReference>
<sequence>MSQADTEHEQTTIPSQGDFYPEAVDHLRGPLPLASPAPSSIGESKADDTKYTISSDQEKFPLCNEYNSSNVDDIHSSSDNVPSNDKYSSDDGGGYNVGCNTAFNNHSNGDNRKRKLISTSNEDEQDNLKFTDSNSPHSAADSCSSDAVPSGGGGNDNADNESKVNLLPLSTNSPAAYFNQATPFEESLAVSADTAVEIITKNVEQLAPKVDAASAETSTVPSSYYFVDRAPSSQSTSNTSPQSSGGSHASSGGHHHRHQSSGHGHSGYHRSSHGDRGSSHNERSSSHGRERSSHGGDKSSNDAERSSNSGERHSSHGGDRSSHRHSSSGFSSQRSAPPARDPDEGKIFVGGLSWDTTDESLKTYFSKYGKLSDSVVMKTPEGKTRGFAFVTFEDPAVVDVIISQTHYVDGKRVDPKPAIPRDAQHKSEKMFIGGLPWGTTEDELKRYFSSYGTVLSATLMVDQESNQSRGFGFVTFQSSNDLQNALSCQPHTIKGQTVETTRALPKTKYAEGISTTSPSEGLPPPSKRSHSRSESDAPASRYSNLHVQQSMQPQSQSSNQYQQPGQYQNPGQPQHLVPQSMPSTAYSGGPVASMHPYGGVIPSSQQASGYGGHMQLQSSASVPSGSGTLPISQPQMGYAAPQYNAGNRPGGPVPQQTPTYMGYGQTPSQYPHPQYAPTPSASSQPSQLGYQGAPHLSQQGFHSFAPPILQSQGSQAGMQAPGSYYQHQHQHQHQHPSPQAQQQQRGSFYGVVSSSAGGGGPAGAGASQQQPPAYYGGAASSGVGLSSYYSAMPSTYLKQTGPPSLNNGPMQQPYSSGAPVPSAYQRGGPAAGGNINLGSSQAPPQKPSQSSYYAK</sequence>
<dbReference type="Proteomes" id="UP000029725">
    <property type="component" value="Unassembled WGS sequence"/>
</dbReference>
<dbReference type="GeneID" id="25260442"/>
<feature type="compositionally biased region" description="Polar residues" evidence="4">
    <location>
        <begin position="65"/>
        <end position="86"/>
    </location>
</feature>
<feature type="compositionally biased region" description="Low complexity" evidence="4">
    <location>
        <begin position="735"/>
        <end position="744"/>
    </location>
</feature>
<dbReference type="Pfam" id="PF00076">
    <property type="entry name" value="RRM_1"/>
    <property type="match status" value="2"/>
</dbReference>
<dbReference type="InterPro" id="IPR035979">
    <property type="entry name" value="RBD_domain_sf"/>
</dbReference>
<protein>
    <submittedName>
        <fullName evidence="6">Subunit of mRNA cleavage factor complex</fullName>
    </submittedName>
</protein>
<keyword evidence="7" id="KW-1185">Reference proteome</keyword>
<evidence type="ECO:0000256" key="1">
    <source>
        <dbReference type="ARBA" id="ARBA00022737"/>
    </source>
</evidence>
<feature type="region of interest" description="Disordered" evidence="4">
    <location>
        <begin position="798"/>
        <end position="855"/>
    </location>
</feature>
<dbReference type="AlphaFoldDB" id="A0A098VNN6"/>
<dbReference type="SMART" id="SM00360">
    <property type="entry name" value="RRM"/>
    <property type="match status" value="2"/>
</dbReference>
<feature type="compositionally biased region" description="Polar residues" evidence="4">
    <location>
        <begin position="615"/>
        <end position="635"/>
    </location>
</feature>
<feature type="region of interest" description="Disordered" evidence="4">
    <location>
        <begin position="229"/>
        <end position="347"/>
    </location>
</feature>
<feature type="compositionally biased region" description="Low complexity" evidence="4">
    <location>
        <begin position="231"/>
        <end position="252"/>
    </location>
</feature>
<dbReference type="GO" id="GO:0006417">
    <property type="term" value="P:regulation of translation"/>
    <property type="evidence" value="ECO:0007669"/>
    <property type="project" value="TreeGrafter"/>
</dbReference>
<reference evidence="6 7" key="1">
    <citation type="submission" date="2014-04" db="EMBL/GenBank/DDBJ databases">
        <title>A new species of microsporidia sheds light on the evolution of extreme parasitism.</title>
        <authorList>
            <person name="Haag K.L."/>
            <person name="James T.Y."/>
            <person name="Larsson R."/>
            <person name="Schaer T.M."/>
            <person name="Refardt D."/>
            <person name="Pombert J.-F."/>
            <person name="Ebert D."/>
        </authorList>
    </citation>
    <scope>NUCLEOTIDE SEQUENCE [LARGE SCALE GENOMIC DNA]</scope>
    <source>
        <strain evidence="6 7">UGP3</strain>
        <tissue evidence="6">Spores</tissue>
    </source>
</reference>
<feature type="compositionally biased region" description="Low complexity" evidence="4">
    <location>
        <begin position="839"/>
        <end position="855"/>
    </location>
</feature>
<feature type="compositionally biased region" description="Basic residues" evidence="4">
    <location>
        <begin position="253"/>
        <end position="271"/>
    </location>
</feature>
<dbReference type="HOGENOM" id="CLU_334018_0_0_1"/>
<feature type="compositionally biased region" description="Polar residues" evidence="4">
    <location>
        <begin position="798"/>
        <end position="815"/>
    </location>
</feature>
<evidence type="ECO:0000313" key="7">
    <source>
        <dbReference type="Proteomes" id="UP000029725"/>
    </source>
</evidence>
<name>A0A098VNN6_9MICR</name>
<feature type="compositionally biased region" description="Basic and acidic residues" evidence="4">
    <location>
        <begin position="272"/>
        <end position="321"/>
    </location>
</feature>
<dbReference type="Gene3D" id="3.30.70.330">
    <property type="match status" value="2"/>
</dbReference>
<feature type="compositionally biased region" description="Low complexity" evidence="4">
    <location>
        <begin position="30"/>
        <end position="40"/>
    </location>
</feature>
<dbReference type="RefSeq" id="XP_013237124.1">
    <property type="nucleotide sequence ID" value="XM_013381670.1"/>
</dbReference>
<evidence type="ECO:0000256" key="3">
    <source>
        <dbReference type="PROSITE-ProRule" id="PRU00176"/>
    </source>
</evidence>
<feature type="region of interest" description="Disordered" evidence="4">
    <location>
        <begin position="119"/>
        <end position="166"/>
    </location>
</feature>
<feature type="compositionally biased region" description="Low complexity" evidence="4">
    <location>
        <begin position="673"/>
        <end position="687"/>
    </location>
</feature>
<evidence type="ECO:0000256" key="2">
    <source>
        <dbReference type="ARBA" id="ARBA00022884"/>
    </source>
</evidence>
<keyword evidence="1" id="KW-0677">Repeat</keyword>
<dbReference type="OrthoDB" id="275748at2759"/>
<feature type="domain" description="RRM" evidence="5">
    <location>
        <begin position="345"/>
        <end position="425"/>
    </location>
</feature>
<proteinExistence type="predicted"/>
<organism evidence="6 7">
    <name type="scientific">Mitosporidium daphniae</name>
    <dbReference type="NCBI Taxonomy" id="1485682"/>
    <lineage>
        <taxon>Eukaryota</taxon>
        <taxon>Fungi</taxon>
        <taxon>Fungi incertae sedis</taxon>
        <taxon>Microsporidia</taxon>
        <taxon>Mitosporidium</taxon>
    </lineage>
</organism>
<feature type="compositionally biased region" description="Basic and acidic residues" evidence="4">
    <location>
        <begin position="1"/>
        <end position="10"/>
    </location>
</feature>
<evidence type="ECO:0000313" key="6">
    <source>
        <dbReference type="EMBL" id="KGG50697.1"/>
    </source>
</evidence>
<feature type="region of interest" description="Disordered" evidence="4">
    <location>
        <begin position="497"/>
        <end position="770"/>
    </location>
</feature>
<feature type="compositionally biased region" description="Polar residues" evidence="4">
    <location>
        <begin position="654"/>
        <end position="671"/>
    </location>
</feature>
<evidence type="ECO:0000259" key="5">
    <source>
        <dbReference type="PROSITE" id="PS50102"/>
    </source>
</evidence>
<keyword evidence="2 3" id="KW-0694">RNA-binding</keyword>
<dbReference type="PANTHER" id="PTHR48032">
    <property type="entry name" value="RNA-BINDING PROTEIN MUSASHI HOMOLOG RBP6"/>
    <property type="match status" value="1"/>
</dbReference>
<dbReference type="GO" id="GO:0003729">
    <property type="term" value="F:mRNA binding"/>
    <property type="evidence" value="ECO:0007669"/>
    <property type="project" value="TreeGrafter"/>
</dbReference>
<dbReference type="EMBL" id="JMKJ01000555">
    <property type="protein sequence ID" value="KGG50697.1"/>
    <property type="molecule type" value="Genomic_DNA"/>
</dbReference>
<dbReference type="InterPro" id="IPR012677">
    <property type="entry name" value="Nucleotide-bd_a/b_plait_sf"/>
</dbReference>
<gene>
    <name evidence="6" type="ORF">DI09_5p440</name>
</gene>
<dbReference type="PANTHER" id="PTHR48032:SF6">
    <property type="entry name" value="RNA-BINDING (RRM_RBD_RNP MOTIFS) FAMILY PROTEIN"/>
    <property type="match status" value="1"/>
</dbReference>
<evidence type="ECO:0000256" key="4">
    <source>
        <dbReference type="SAM" id="MobiDB-lite"/>
    </source>
</evidence>
<accession>A0A098VNN6</accession>
<dbReference type="PROSITE" id="PS50102">
    <property type="entry name" value="RRM"/>
    <property type="match status" value="2"/>
</dbReference>
<dbReference type="CDD" id="cd12325">
    <property type="entry name" value="RRM1_hnRNPA_hnRNPD_like"/>
    <property type="match status" value="1"/>
</dbReference>
<feature type="compositionally biased region" description="Polar residues" evidence="4">
    <location>
        <begin position="128"/>
        <end position="147"/>
    </location>
</feature>
<feature type="domain" description="RRM" evidence="5">
    <location>
        <begin position="428"/>
        <end position="504"/>
    </location>
</feature>
<dbReference type="VEuPathDB" id="MicrosporidiaDB:DI09_5p440"/>
<dbReference type="SUPFAM" id="SSF54928">
    <property type="entry name" value="RNA-binding domain, RBD"/>
    <property type="match status" value="2"/>
</dbReference>
<comment type="caution">
    <text evidence="6">The sequence shown here is derived from an EMBL/GenBank/DDBJ whole genome shotgun (WGS) entry which is preliminary data.</text>
</comment>
<feature type="compositionally biased region" description="Low complexity" evidence="4">
    <location>
        <begin position="548"/>
        <end position="574"/>
    </location>
</feature>